<accession>A0A1I6KQ29</accession>
<dbReference type="Proteomes" id="UP000199659">
    <property type="component" value="Unassembled WGS sequence"/>
</dbReference>
<dbReference type="InterPro" id="IPR045706">
    <property type="entry name" value="DUF6062"/>
</dbReference>
<evidence type="ECO:0008006" key="3">
    <source>
        <dbReference type="Google" id="ProtNLM"/>
    </source>
</evidence>
<protein>
    <recommendedName>
        <fullName evidence="3">ABC transporter substrate-binding protein</fullName>
    </recommendedName>
</protein>
<dbReference type="EMBL" id="FOYZ01000010">
    <property type="protein sequence ID" value="SFR93359.1"/>
    <property type="molecule type" value="Genomic_DNA"/>
</dbReference>
<dbReference type="OrthoDB" id="9810814at2"/>
<keyword evidence="2" id="KW-1185">Reference proteome</keyword>
<name>A0A1I6KQ29_9FIRM</name>
<dbReference type="Pfam" id="PF19538">
    <property type="entry name" value="DUF6062"/>
    <property type="match status" value="1"/>
</dbReference>
<sequence>MKEKLYTIPVTDAFREDSECPLCSMYKQLESNAVEYTMGPSYMEDDVRAETDKKGFCEKHIRMMYKNQNRLGLALMLSTHMDETIRTIEKLSTSQKPASGSFFKKPACSDVKSYIDQLHSTCFICERIESTFQRYLATILYLYKTEDDFKQTFNASKGICTKHYGGLYQLAISSLTGKQLECFLSDLNRIYLSNMKRVREDLEWFKDKFDYRNNDAPWKNSQDALPRTVIKTNSVYLE</sequence>
<evidence type="ECO:0000313" key="1">
    <source>
        <dbReference type="EMBL" id="SFR93359.1"/>
    </source>
</evidence>
<organism evidence="1 2">
    <name type="scientific">Anaeromicropila populeti</name>
    <dbReference type="NCBI Taxonomy" id="37658"/>
    <lineage>
        <taxon>Bacteria</taxon>
        <taxon>Bacillati</taxon>
        <taxon>Bacillota</taxon>
        <taxon>Clostridia</taxon>
        <taxon>Lachnospirales</taxon>
        <taxon>Lachnospiraceae</taxon>
        <taxon>Anaeromicropila</taxon>
    </lineage>
</organism>
<evidence type="ECO:0000313" key="2">
    <source>
        <dbReference type="Proteomes" id="UP000199659"/>
    </source>
</evidence>
<reference evidence="1 2" key="1">
    <citation type="submission" date="2016-10" db="EMBL/GenBank/DDBJ databases">
        <authorList>
            <person name="de Groot N.N."/>
        </authorList>
    </citation>
    <scope>NUCLEOTIDE SEQUENCE [LARGE SCALE GENOMIC DNA]</scope>
    <source>
        <strain evidence="1 2">743A</strain>
    </source>
</reference>
<gene>
    <name evidence="1" type="ORF">SAMN05661086_02570</name>
</gene>
<proteinExistence type="predicted"/>
<dbReference type="AlphaFoldDB" id="A0A1I6KQ29"/>
<dbReference type="STRING" id="37658.SAMN05661086_02570"/>